<dbReference type="RefSeq" id="WP_253204227.1">
    <property type="nucleotide sequence ID" value="NZ_JAOCKX010000047.1"/>
</dbReference>
<comment type="caution">
    <text evidence="1">The sequence shown here is derived from an EMBL/GenBank/DDBJ whole genome shotgun (WGS) entry which is preliminary data.</text>
</comment>
<evidence type="ECO:0000313" key="2">
    <source>
        <dbReference type="Proteomes" id="UP001162318"/>
    </source>
</evidence>
<dbReference type="AlphaFoldDB" id="A0AA42X1F2"/>
<sequence length="69" mass="7818">MMPLPDLPARLSPFRGRLCSFDHALRTAQQLRRATGVPHYVVHGIAPLQAFKVTMRPPAWPDRWLAMVA</sequence>
<protein>
    <submittedName>
        <fullName evidence="1">Uncharacterized protein</fullName>
    </submittedName>
</protein>
<reference evidence="1" key="1">
    <citation type="submission" date="2022-09" db="EMBL/GenBank/DDBJ databases">
        <title>Intensive care unit water sources are persistently colonized with multi-drug resistant bacteria and are the site of extensive horizontal gene transfer of antibiotic resistance genes.</title>
        <authorList>
            <person name="Diorio-Toth L."/>
        </authorList>
    </citation>
    <scope>NUCLEOTIDE SEQUENCE</scope>
    <source>
        <strain evidence="1">GD03659</strain>
    </source>
</reference>
<proteinExistence type="predicted"/>
<organism evidence="1 2">
    <name type="scientific">Sphingobium yanoikuyae</name>
    <name type="common">Sphingomonas yanoikuyae</name>
    <dbReference type="NCBI Taxonomy" id="13690"/>
    <lineage>
        <taxon>Bacteria</taxon>
        <taxon>Pseudomonadati</taxon>
        <taxon>Pseudomonadota</taxon>
        <taxon>Alphaproteobacteria</taxon>
        <taxon>Sphingomonadales</taxon>
        <taxon>Sphingomonadaceae</taxon>
        <taxon>Sphingobium</taxon>
    </lineage>
</organism>
<dbReference type="Proteomes" id="UP001162318">
    <property type="component" value="Unassembled WGS sequence"/>
</dbReference>
<gene>
    <name evidence="1" type="ORF">N5J77_23120</name>
</gene>
<accession>A0AA42X1F2</accession>
<name>A0AA42X1F2_SPHYA</name>
<dbReference type="EMBL" id="JAOCKX010000047">
    <property type="protein sequence ID" value="MDH2134027.1"/>
    <property type="molecule type" value="Genomic_DNA"/>
</dbReference>
<evidence type="ECO:0000313" key="1">
    <source>
        <dbReference type="EMBL" id="MDH2134027.1"/>
    </source>
</evidence>